<dbReference type="eggNOG" id="ENOG5033MD2">
    <property type="taxonomic scope" value="Bacteria"/>
</dbReference>
<dbReference type="PATRIC" id="fig|929558.5.peg.1440"/>
<dbReference type="Proteomes" id="UP000006431">
    <property type="component" value="Unassembled WGS sequence"/>
</dbReference>
<protein>
    <recommendedName>
        <fullName evidence="4">PepSY domain-containing protein</fullName>
    </recommendedName>
</protein>
<keyword evidence="1" id="KW-0732">Signal</keyword>
<feature type="chain" id="PRO_5002840993" description="PepSY domain-containing protein" evidence="1">
    <location>
        <begin position="22"/>
        <end position="121"/>
    </location>
</feature>
<keyword evidence="3" id="KW-1185">Reference proteome</keyword>
<gene>
    <name evidence="2" type="ORF">SMGD1_1449</name>
</gene>
<dbReference type="RefSeq" id="WP_008337002.1">
    <property type="nucleotide sequence ID" value="NZ_AFRZ01000001.1"/>
</dbReference>
<accession>B6BHH6</accession>
<dbReference type="AlphaFoldDB" id="B6BHH6"/>
<comment type="caution">
    <text evidence="2">The sequence shown here is derived from an EMBL/GenBank/DDBJ whole genome shotgun (WGS) entry which is preliminary data.</text>
</comment>
<evidence type="ECO:0000256" key="1">
    <source>
        <dbReference type="SAM" id="SignalP"/>
    </source>
</evidence>
<dbReference type="STRING" id="929558.SMGD1_1449"/>
<organism evidence="2 3">
    <name type="scientific">Sulfurimonas gotlandica (strain DSM 19862 / JCM 16533 / GD1)</name>
    <dbReference type="NCBI Taxonomy" id="929558"/>
    <lineage>
        <taxon>Bacteria</taxon>
        <taxon>Pseudomonadati</taxon>
        <taxon>Campylobacterota</taxon>
        <taxon>Epsilonproteobacteria</taxon>
        <taxon>Campylobacterales</taxon>
        <taxon>Sulfurimonadaceae</taxon>
        <taxon>Sulfurimonas</taxon>
    </lineage>
</organism>
<dbReference type="EMBL" id="AFRZ01000001">
    <property type="protein sequence ID" value="EHP29973.1"/>
    <property type="molecule type" value="Genomic_DNA"/>
</dbReference>
<dbReference type="OrthoDB" id="5616427at2"/>
<dbReference type="HOGENOM" id="CLU_166211_0_0_7"/>
<sequence>MKRLIKTALVTAFVASTSLFAGSGHSHGEHGHSHAHEQAAVSEADIKDIAKQKVNTLVKQKKIAKSWVNSPVDKMELAKVNYKKDWVVSFKNTKIAKENRQTLYVFVNRNGMVKGANYTGK</sequence>
<proteinExistence type="predicted"/>
<dbReference type="InterPro" id="IPR045503">
    <property type="entry name" value="DUF6488"/>
</dbReference>
<reference evidence="2 3" key="1">
    <citation type="journal article" date="2012" name="Proc. Natl. Acad. Sci. U.S.A.">
        <title>Genome and physiology of a model Epsilonproteobacterium responsible for sulfide detoxification in marine oxygen depletion zones.</title>
        <authorList>
            <person name="Grote J."/>
            <person name="Schott T."/>
            <person name="Bruckner C.G."/>
            <person name="Glockner F.O."/>
            <person name="Jost G."/>
            <person name="Teeling H."/>
            <person name="Labrenz M."/>
            <person name="Jurgens K."/>
        </authorList>
    </citation>
    <scope>NUCLEOTIDE SEQUENCE [LARGE SCALE GENOMIC DNA]</scope>
    <source>
        <strain evidence="2 3">GD1</strain>
    </source>
</reference>
<evidence type="ECO:0000313" key="2">
    <source>
        <dbReference type="EMBL" id="EHP29973.1"/>
    </source>
</evidence>
<evidence type="ECO:0000313" key="3">
    <source>
        <dbReference type="Proteomes" id="UP000006431"/>
    </source>
</evidence>
<name>B6BHH6_SULGG</name>
<accession>H1FT54</accession>
<feature type="signal peptide" evidence="1">
    <location>
        <begin position="1"/>
        <end position="21"/>
    </location>
</feature>
<dbReference type="Pfam" id="PF20098">
    <property type="entry name" value="DUF6488"/>
    <property type="match status" value="1"/>
</dbReference>
<evidence type="ECO:0008006" key="4">
    <source>
        <dbReference type="Google" id="ProtNLM"/>
    </source>
</evidence>